<keyword evidence="2" id="KW-1185">Reference proteome</keyword>
<dbReference type="KEGG" id="tet:TTHERM_000394669"/>
<reference evidence="2" key="1">
    <citation type="journal article" date="2006" name="PLoS Biol.">
        <title>Macronuclear genome sequence of the ciliate Tetrahymena thermophila, a model eukaryote.</title>
        <authorList>
            <person name="Eisen J.A."/>
            <person name="Coyne R.S."/>
            <person name="Wu M."/>
            <person name="Wu D."/>
            <person name="Thiagarajan M."/>
            <person name="Wortman J.R."/>
            <person name="Badger J.H."/>
            <person name="Ren Q."/>
            <person name="Amedeo P."/>
            <person name="Jones K.M."/>
            <person name="Tallon L.J."/>
            <person name="Delcher A.L."/>
            <person name="Salzberg S.L."/>
            <person name="Silva J.C."/>
            <person name="Haas B.J."/>
            <person name="Majoros W.H."/>
            <person name="Farzad M."/>
            <person name="Carlton J.M."/>
            <person name="Smith R.K. Jr."/>
            <person name="Garg J."/>
            <person name="Pearlman R.E."/>
            <person name="Karrer K.M."/>
            <person name="Sun L."/>
            <person name="Manning G."/>
            <person name="Elde N.C."/>
            <person name="Turkewitz A.P."/>
            <person name="Asai D.J."/>
            <person name="Wilkes D.E."/>
            <person name="Wang Y."/>
            <person name="Cai H."/>
            <person name="Collins K."/>
            <person name="Stewart B.A."/>
            <person name="Lee S.R."/>
            <person name="Wilamowska K."/>
            <person name="Weinberg Z."/>
            <person name="Ruzzo W.L."/>
            <person name="Wloga D."/>
            <person name="Gaertig J."/>
            <person name="Frankel J."/>
            <person name="Tsao C.-C."/>
            <person name="Gorovsky M.A."/>
            <person name="Keeling P.J."/>
            <person name="Waller R.F."/>
            <person name="Patron N.J."/>
            <person name="Cherry J.M."/>
            <person name="Stover N.A."/>
            <person name="Krieger C.J."/>
            <person name="del Toro C."/>
            <person name="Ryder H.F."/>
            <person name="Williamson S.C."/>
            <person name="Barbeau R.A."/>
            <person name="Hamilton E.P."/>
            <person name="Orias E."/>
        </authorList>
    </citation>
    <scope>NUCLEOTIDE SEQUENCE [LARGE SCALE GENOMIC DNA]</scope>
    <source>
        <strain evidence="2">SB210</strain>
    </source>
</reference>
<accession>W7XD93</accession>
<dbReference type="EMBL" id="GG662770">
    <property type="protein sequence ID" value="EWS75482.1"/>
    <property type="molecule type" value="Genomic_DNA"/>
</dbReference>
<dbReference type="InParanoid" id="W7XD93"/>
<protein>
    <submittedName>
        <fullName evidence="1">Uncharacterized protein</fullName>
    </submittedName>
</protein>
<dbReference type="GeneID" id="24438732"/>
<proteinExistence type="predicted"/>
<sequence>MIISKRYNKQFNLRFSNLNQGKELIIFLYITTIRFCHQQFINFCSLHLLIQKEKQQSLISKFSSIISIYPSNLASNFHHISILNQINFFQYQLIIFLIPQMHIGRPSYLQMQRLTITNIKSYYKLDKSLNIFFIYNIIRKDNRNEQFVFIINTKHNQNEENIFLIKNKSKKMQFKIKNLSLIRFSYLQNLQISQFRQIFLNKKTSSQQINQKKKQILRTSEHICFNSYLSLASVLFSTCDQNRYKLLLMEISNCKY</sequence>
<dbReference type="RefSeq" id="XP_012651951.1">
    <property type="nucleotide sequence ID" value="XM_012796497.1"/>
</dbReference>
<dbReference type="AlphaFoldDB" id="W7XD93"/>
<name>W7XD93_TETTS</name>
<gene>
    <name evidence="1" type="ORF">TTHERM_000394669</name>
</gene>
<evidence type="ECO:0000313" key="2">
    <source>
        <dbReference type="Proteomes" id="UP000009168"/>
    </source>
</evidence>
<organism evidence="1 2">
    <name type="scientific">Tetrahymena thermophila (strain SB210)</name>
    <dbReference type="NCBI Taxonomy" id="312017"/>
    <lineage>
        <taxon>Eukaryota</taxon>
        <taxon>Sar</taxon>
        <taxon>Alveolata</taxon>
        <taxon>Ciliophora</taxon>
        <taxon>Intramacronucleata</taxon>
        <taxon>Oligohymenophorea</taxon>
        <taxon>Hymenostomatida</taxon>
        <taxon>Tetrahymenina</taxon>
        <taxon>Tetrahymenidae</taxon>
        <taxon>Tetrahymena</taxon>
    </lineage>
</organism>
<evidence type="ECO:0000313" key="1">
    <source>
        <dbReference type="EMBL" id="EWS75482.1"/>
    </source>
</evidence>
<dbReference type="Proteomes" id="UP000009168">
    <property type="component" value="Unassembled WGS sequence"/>
</dbReference>